<dbReference type="InterPro" id="IPR000182">
    <property type="entry name" value="GNAT_dom"/>
</dbReference>
<comment type="caution">
    <text evidence="2">The sequence shown here is derived from an EMBL/GenBank/DDBJ whole genome shotgun (WGS) entry which is preliminary data.</text>
</comment>
<dbReference type="EMBL" id="JAAOIW010000004">
    <property type="protein sequence ID" value="NHN30617.1"/>
    <property type="molecule type" value="Genomic_DNA"/>
</dbReference>
<keyword evidence="3" id="KW-1185">Reference proteome</keyword>
<feature type="domain" description="N-acetyltransferase" evidence="1">
    <location>
        <begin position="9"/>
        <end position="168"/>
    </location>
</feature>
<dbReference type="Proteomes" id="UP001165962">
    <property type="component" value="Unassembled WGS sequence"/>
</dbReference>
<evidence type="ECO:0000259" key="1">
    <source>
        <dbReference type="PROSITE" id="PS51186"/>
    </source>
</evidence>
<dbReference type="SUPFAM" id="SSF55729">
    <property type="entry name" value="Acyl-CoA N-acyltransferases (Nat)"/>
    <property type="match status" value="1"/>
</dbReference>
<dbReference type="InterPro" id="IPR051531">
    <property type="entry name" value="N-acetyltransferase"/>
</dbReference>
<protein>
    <submittedName>
        <fullName evidence="2">GNAT family N-acetyltransferase</fullName>
    </submittedName>
</protein>
<sequence>MILLQTARLFLRPYTHEDIHALYPIFSDAVTMQYYPAAFSLQQTQTWIQRNIERYNKDGFGLWAVCLQETKQCIGDCGLIKQQIQGKTEIEVGYHISKAFWSNGYATEAALACRDFGFEQMGVSKLVSIIDPRNTASIRVAEKIGFTKEQEAIIFNKNHCIYAGFKANE</sequence>
<reference evidence="2" key="1">
    <citation type="submission" date="2020-03" db="EMBL/GenBank/DDBJ databases">
        <title>Draft sequencing of Paenibacilllus sp. S3N08.</title>
        <authorList>
            <person name="Kim D.-U."/>
        </authorList>
    </citation>
    <scope>NUCLEOTIDE SEQUENCE</scope>
    <source>
        <strain evidence="2">S3N08</strain>
    </source>
</reference>
<accession>A0ABX0J397</accession>
<dbReference type="PANTHER" id="PTHR43792:SF1">
    <property type="entry name" value="N-ACETYLTRANSFERASE DOMAIN-CONTAINING PROTEIN"/>
    <property type="match status" value="1"/>
</dbReference>
<dbReference type="PROSITE" id="PS51186">
    <property type="entry name" value="GNAT"/>
    <property type="match status" value="1"/>
</dbReference>
<proteinExistence type="predicted"/>
<dbReference type="RefSeq" id="WP_166150708.1">
    <property type="nucleotide sequence ID" value="NZ_JAAOIW010000004.1"/>
</dbReference>
<evidence type="ECO:0000313" key="2">
    <source>
        <dbReference type="EMBL" id="NHN30617.1"/>
    </source>
</evidence>
<organism evidence="2 3">
    <name type="scientific">Paenibacillus agricola</name>
    <dbReference type="NCBI Taxonomy" id="2716264"/>
    <lineage>
        <taxon>Bacteria</taxon>
        <taxon>Bacillati</taxon>
        <taxon>Bacillota</taxon>
        <taxon>Bacilli</taxon>
        <taxon>Bacillales</taxon>
        <taxon>Paenibacillaceae</taxon>
        <taxon>Paenibacillus</taxon>
    </lineage>
</organism>
<dbReference type="Pfam" id="PF13302">
    <property type="entry name" value="Acetyltransf_3"/>
    <property type="match status" value="1"/>
</dbReference>
<name>A0ABX0J397_9BACL</name>
<gene>
    <name evidence="2" type="ORF">G9U52_12320</name>
</gene>
<dbReference type="Gene3D" id="3.40.630.30">
    <property type="match status" value="1"/>
</dbReference>
<dbReference type="InterPro" id="IPR016181">
    <property type="entry name" value="Acyl_CoA_acyltransferase"/>
</dbReference>
<dbReference type="PANTHER" id="PTHR43792">
    <property type="entry name" value="GNAT FAMILY, PUTATIVE (AFU_ORTHOLOGUE AFUA_3G00765)-RELATED-RELATED"/>
    <property type="match status" value="1"/>
</dbReference>
<evidence type="ECO:0000313" key="3">
    <source>
        <dbReference type="Proteomes" id="UP001165962"/>
    </source>
</evidence>